<keyword evidence="11" id="KW-1185">Reference proteome</keyword>
<sequence length="806" mass="86117">MQVLIQDLSYGLRSLLSKPVFTVVALVALALGIGANTAVFSVVNAVLLKPFPYKHPEQLIVVSAKDGQIDEGVSYPDYLDYREARTSFTQSAAFLGESFVLSGGGQPERLRGAFVSSGYLSTLGIAPVLGRDFLPQEDLPGYRSVLLSYSFWQSRYRGDPGVLGRSLRLNGQLFTIVGVLPQGISFKYDEQFLTSFGSWLTKGRNPKLGINDPWGRGNHFSMLMIARLRTGHTLDQARSELAAIAARLARQYPDTNATTQARAVSLSEFVLGNIRTTLLVLMAAVLFVLLITAANVANLQIARSAARRREVALRTALGASRGRIVRQLLTESLLLSSLGALIGLIVASLSIAPITALIPADVPRASQVAIDLPVLLFAIGVAVAAGVGFGVGPAMAAARTSPAEVLKEDSRGAIGGRRQGRLRNSLIVAEVGLALVLLCGAALMLQSFIKLRSVEPGFSTTRTLSAYLSLPAQSYPDADAQRRFAQRLIEQLHTLPGVRSAAIVNDIPLTHFQSGAQVEVPGYVGKELPYADYLSTSPGYFELMGIPLLAGRTFDEQDQPGQPGAVIVNDLVVRRFFPDGNAVGKRLRLPGISDWLTIVGVVRCIHQNDLKEPPNLQVYRPFAQDPWAEIGIVLKSDIAPTALAASLQRAVQSIDSDLPVTKVRSLQKVIDDSVQAPRLTMVLLAIFAGIALVNAAIGIYGVMSYSVSQRTHEIGVRMALGALPADVLKLVVGQGMLLVLVGVAIGLAGGLVGLQLLSSLLFGIGASDPITFGAVAMLLVLVALVACYLPARRATRIDPAIALRYE</sequence>
<dbReference type="KEGG" id="glj:GKIL_4183"/>
<name>U5QS28_GLOK1</name>
<dbReference type="Proteomes" id="UP000017396">
    <property type="component" value="Chromosome"/>
</dbReference>
<feature type="transmembrane region" description="Helical" evidence="7">
    <location>
        <begin position="333"/>
        <end position="354"/>
    </location>
</feature>
<feature type="domain" description="MacB-like periplasmic core" evidence="9">
    <location>
        <begin position="22"/>
        <end position="243"/>
    </location>
</feature>
<dbReference type="eggNOG" id="COG0577">
    <property type="taxonomic scope" value="Bacteria"/>
</dbReference>
<dbReference type="NCBIfam" id="TIGR03434">
    <property type="entry name" value="ADOP"/>
    <property type="match status" value="1"/>
</dbReference>
<evidence type="ECO:0000313" key="11">
    <source>
        <dbReference type="Proteomes" id="UP000017396"/>
    </source>
</evidence>
<feature type="domain" description="ABC3 transporter permease C-terminal" evidence="8">
    <location>
        <begin position="686"/>
        <end position="799"/>
    </location>
</feature>
<organism evidence="10 11">
    <name type="scientific">Gloeobacter kilaueensis (strain ATCC BAA-2537 / CCAP 1431/1 / ULC 316 / JS1)</name>
    <dbReference type="NCBI Taxonomy" id="1183438"/>
    <lineage>
        <taxon>Bacteria</taxon>
        <taxon>Bacillati</taxon>
        <taxon>Cyanobacteriota</taxon>
        <taxon>Cyanophyceae</taxon>
        <taxon>Gloeobacterales</taxon>
        <taxon>Gloeobacteraceae</taxon>
        <taxon>Gloeobacter</taxon>
    </lineage>
</organism>
<evidence type="ECO:0000259" key="8">
    <source>
        <dbReference type="Pfam" id="PF02687"/>
    </source>
</evidence>
<dbReference type="Pfam" id="PF12704">
    <property type="entry name" value="MacB_PCD"/>
    <property type="match status" value="2"/>
</dbReference>
<dbReference type="RefSeq" id="WP_023175778.1">
    <property type="nucleotide sequence ID" value="NC_022600.1"/>
</dbReference>
<keyword evidence="10" id="KW-0067">ATP-binding</keyword>
<dbReference type="AlphaFoldDB" id="U5QS28"/>
<evidence type="ECO:0000256" key="4">
    <source>
        <dbReference type="ARBA" id="ARBA00022989"/>
    </source>
</evidence>
<reference evidence="10 11" key="1">
    <citation type="journal article" date="2013" name="PLoS ONE">
        <title>Cultivation and Complete Genome Sequencing of Gloeobacter kilaueensis sp. nov., from a Lava Cave in Kilauea Caldera, Hawai'i.</title>
        <authorList>
            <person name="Saw J.H."/>
            <person name="Schatz M."/>
            <person name="Brown M.V."/>
            <person name="Kunkel D.D."/>
            <person name="Foster J.S."/>
            <person name="Shick H."/>
            <person name="Christensen S."/>
            <person name="Hou S."/>
            <person name="Wan X."/>
            <person name="Donachie S.P."/>
        </authorList>
    </citation>
    <scope>NUCLEOTIDE SEQUENCE [LARGE SCALE GENOMIC DNA]</scope>
    <source>
        <strain evidence="11">JS</strain>
    </source>
</reference>
<dbReference type="GO" id="GO:0005886">
    <property type="term" value="C:plasma membrane"/>
    <property type="evidence" value="ECO:0007669"/>
    <property type="project" value="UniProtKB-SubCell"/>
</dbReference>
<dbReference type="InterPro" id="IPR003838">
    <property type="entry name" value="ABC3_permease_C"/>
</dbReference>
<keyword evidence="2" id="KW-1003">Cell membrane</keyword>
<comment type="similarity">
    <text evidence="6">Belongs to the ABC-4 integral membrane protein family.</text>
</comment>
<evidence type="ECO:0000256" key="6">
    <source>
        <dbReference type="ARBA" id="ARBA00038076"/>
    </source>
</evidence>
<feature type="transmembrane region" description="Helical" evidence="7">
    <location>
        <begin position="278"/>
        <end position="299"/>
    </location>
</feature>
<feature type="domain" description="MacB-like periplasmic core" evidence="9">
    <location>
        <begin position="479"/>
        <end position="649"/>
    </location>
</feature>
<keyword evidence="4 7" id="KW-1133">Transmembrane helix</keyword>
<evidence type="ECO:0000259" key="9">
    <source>
        <dbReference type="Pfam" id="PF12704"/>
    </source>
</evidence>
<feature type="transmembrane region" description="Helical" evidence="7">
    <location>
        <begin position="770"/>
        <end position="789"/>
    </location>
</feature>
<comment type="subcellular location">
    <subcellularLocation>
        <location evidence="1">Cell membrane</location>
        <topology evidence="1">Multi-pass membrane protein</topology>
    </subcellularLocation>
</comment>
<dbReference type="InterPro" id="IPR050250">
    <property type="entry name" value="Macrolide_Exporter_MacB"/>
</dbReference>
<dbReference type="PANTHER" id="PTHR30572:SF4">
    <property type="entry name" value="ABC TRANSPORTER PERMEASE YTRF"/>
    <property type="match status" value="1"/>
</dbReference>
<evidence type="ECO:0000313" key="10">
    <source>
        <dbReference type="EMBL" id="AGY60429.1"/>
    </source>
</evidence>
<feature type="transmembrane region" description="Helical" evidence="7">
    <location>
        <begin position="374"/>
        <end position="398"/>
    </location>
</feature>
<evidence type="ECO:0000256" key="3">
    <source>
        <dbReference type="ARBA" id="ARBA00022692"/>
    </source>
</evidence>
<feature type="transmembrane region" description="Helical" evidence="7">
    <location>
        <begin position="426"/>
        <end position="449"/>
    </location>
</feature>
<dbReference type="HOGENOM" id="CLU_009433_1_0_3"/>
<dbReference type="EMBL" id="CP003587">
    <property type="protein sequence ID" value="AGY60429.1"/>
    <property type="molecule type" value="Genomic_DNA"/>
</dbReference>
<dbReference type="InterPro" id="IPR025857">
    <property type="entry name" value="MacB_PCD"/>
</dbReference>
<feature type="transmembrane region" description="Helical" evidence="7">
    <location>
        <begin position="679"/>
        <end position="702"/>
    </location>
</feature>
<evidence type="ECO:0000256" key="2">
    <source>
        <dbReference type="ARBA" id="ARBA00022475"/>
    </source>
</evidence>
<evidence type="ECO:0000256" key="1">
    <source>
        <dbReference type="ARBA" id="ARBA00004651"/>
    </source>
</evidence>
<dbReference type="PANTHER" id="PTHR30572">
    <property type="entry name" value="MEMBRANE COMPONENT OF TRANSPORTER-RELATED"/>
    <property type="match status" value="1"/>
</dbReference>
<dbReference type="STRING" id="1183438.GKIL_4183"/>
<keyword evidence="10" id="KW-0547">Nucleotide-binding</keyword>
<proteinExistence type="inferred from homology"/>
<feature type="transmembrane region" description="Helical" evidence="7">
    <location>
        <begin position="737"/>
        <end position="764"/>
    </location>
</feature>
<evidence type="ECO:0000256" key="7">
    <source>
        <dbReference type="SAM" id="Phobius"/>
    </source>
</evidence>
<gene>
    <name evidence="10" type="ORF">GKIL_4183</name>
</gene>
<dbReference type="OrthoDB" id="5933722at2"/>
<dbReference type="GO" id="GO:0022857">
    <property type="term" value="F:transmembrane transporter activity"/>
    <property type="evidence" value="ECO:0007669"/>
    <property type="project" value="TreeGrafter"/>
</dbReference>
<feature type="transmembrane region" description="Helical" evidence="7">
    <location>
        <begin position="20"/>
        <end position="48"/>
    </location>
</feature>
<evidence type="ECO:0000256" key="5">
    <source>
        <dbReference type="ARBA" id="ARBA00023136"/>
    </source>
</evidence>
<keyword evidence="3 7" id="KW-0812">Transmembrane</keyword>
<dbReference type="GO" id="GO:0005524">
    <property type="term" value="F:ATP binding"/>
    <property type="evidence" value="ECO:0007669"/>
    <property type="project" value="UniProtKB-KW"/>
</dbReference>
<feature type="domain" description="ABC3 transporter permease C-terminal" evidence="8">
    <location>
        <begin position="283"/>
        <end position="402"/>
    </location>
</feature>
<accession>U5QS28</accession>
<dbReference type="Pfam" id="PF02687">
    <property type="entry name" value="FtsX"/>
    <property type="match status" value="2"/>
</dbReference>
<keyword evidence="5 7" id="KW-0472">Membrane</keyword>
<protein>
    <submittedName>
        <fullName evidence="10">Macrolide transporter ATP-binding /permease protein</fullName>
    </submittedName>
</protein>
<dbReference type="InterPro" id="IPR017800">
    <property type="entry name" value="ADOP"/>
</dbReference>